<proteinExistence type="predicted"/>
<dbReference type="PROSITE" id="PS50071">
    <property type="entry name" value="HOMEOBOX_2"/>
    <property type="match status" value="1"/>
</dbReference>
<comment type="subcellular location">
    <subcellularLocation>
        <location evidence="1 2">Nucleus</location>
    </subcellularLocation>
</comment>
<comment type="caution">
    <text evidence="5">The sequence shown here is derived from an EMBL/GenBank/DDBJ whole genome shotgun (WGS) entry which is preliminary data.</text>
</comment>
<name>A0ABP0FPE0_CLALP</name>
<keyword evidence="6" id="KW-1185">Reference proteome</keyword>
<dbReference type="Gene3D" id="1.10.10.60">
    <property type="entry name" value="Homeodomain-like"/>
    <property type="match status" value="1"/>
</dbReference>
<accession>A0ABP0FPE0</accession>
<protein>
    <recommendedName>
        <fullName evidence="4">Homeobox domain-containing protein</fullName>
    </recommendedName>
</protein>
<reference evidence="5 6" key="1">
    <citation type="submission" date="2024-02" db="EMBL/GenBank/DDBJ databases">
        <authorList>
            <person name="Daric V."/>
            <person name="Darras S."/>
        </authorList>
    </citation>
    <scope>NUCLEOTIDE SEQUENCE [LARGE SCALE GENOMIC DNA]</scope>
</reference>
<feature type="region of interest" description="Disordered" evidence="3">
    <location>
        <begin position="161"/>
        <end position="214"/>
    </location>
</feature>
<evidence type="ECO:0000256" key="2">
    <source>
        <dbReference type="RuleBase" id="RU000682"/>
    </source>
</evidence>
<evidence type="ECO:0000256" key="1">
    <source>
        <dbReference type="PROSITE-ProRule" id="PRU00108"/>
    </source>
</evidence>
<evidence type="ECO:0000313" key="6">
    <source>
        <dbReference type="Proteomes" id="UP001642483"/>
    </source>
</evidence>
<gene>
    <name evidence="5" type="ORF">CVLEPA_LOCUS11130</name>
</gene>
<dbReference type="Pfam" id="PF00046">
    <property type="entry name" value="Homeodomain"/>
    <property type="match status" value="1"/>
</dbReference>
<feature type="region of interest" description="Disordered" evidence="3">
    <location>
        <begin position="74"/>
        <end position="94"/>
    </location>
</feature>
<feature type="domain" description="Homeobox" evidence="4">
    <location>
        <begin position="9"/>
        <end position="69"/>
    </location>
</feature>
<feature type="compositionally biased region" description="Polar residues" evidence="3">
    <location>
        <begin position="78"/>
        <end position="87"/>
    </location>
</feature>
<dbReference type="SUPFAM" id="SSF46689">
    <property type="entry name" value="Homeodomain-like"/>
    <property type="match status" value="1"/>
</dbReference>
<feature type="compositionally biased region" description="Polar residues" evidence="3">
    <location>
        <begin position="161"/>
        <end position="174"/>
    </location>
</feature>
<evidence type="ECO:0000256" key="3">
    <source>
        <dbReference type="SAM" id="MobiDB-lite"/>
    </source>
</evidence>
<dbReference type="SMART" id="SM00389">
    <property type="entry name" value="HOX"/>
    <property type="match status" value="1"/>
</dbReference>
<dbReference type="EMBL" id="CAWYQH010000079">
    <property type="protein sequence ID" value="CAK8680893.1"/>
    <property type="molecule type" value="Genomic_DNA"/>
</dbReference>
<dbReference type="InterPro" id="IPR009057">
    <property type="entry name" value="Homeodomain-like_sf"/>
</dbReference>
<sequence length="236" mass="27172">MIKMSDRRKKKYDTGTVLSREQIKILEIEYERNQYISIERQMQLAEEFNVDLRDIREWFLDRLANDEYKARKKAKLRPNSNHLSEYASSSSSLCTPAKPLPRLQPLDFSTLSPAAHATDSGLNDFYDDLLQYPHVGGGLPHKLYLKPQHYMTFPSLNGVGSKSMTSQGNSSRSGQAAVADTTPTSSQQNTTIQPQSSNQQRVLRKKEVQHRPHYSDFEKRKSLILWHLNSFTQRNL</sequence>
<evidence type="ECO:0000313" key="5">
    <source>
        <dbReference type="EMBL" id="CAK8680893.1"/>
    </source>
</evidence>
<dbReference type="CDD" id="cd00086">
    <property type="entry name" value="homeodomain"/>
    <property type="match status" value="1"/>
</dbReference>
<keyword evidence="1 2" id="KW-0539">Nucleus</keyword>
<feature type="DNA-binding region" description="Homeobox" evidence="1">
    <location>
        <begin position="11"/>
        <end position="70"/>
    </location>
</feature>
<keyword evidence="1 2" id="KW-0238">DNA-binding</keyword>
<dbReference type="Proteomes" id="UP001642483">
    <property type="component" value="Unassembled WGS sequence"/>
</dbReference>
<dbReference type="InterPro" id="IPR001356">
    <property type="entry name" value="HD"/>
</dbReference>
<evidence type="ECO:0000259" key="4">
    <source>
        <dbReference type="PROSITE" id="PS50071"/>
    </source>
</evidence>
<organism evidence="5 6">
    <name type="scientific">Clavelina lepadiformis</name>
    <name type="common">Light-bulb sea squirt</name>
    <name type="synonym">Ascidia lepadiformis</name>
    <dbReference type="NCBI Taxonomy" id="159417"/>
    <lineage>
        <taxon>Eukaryota</taxon>
        <taxon>Metazoa</taxon>
        <taxon>Chordata</taxon>
        <taxon>Tunicata</taxon>
        <taxon>Ascidiacea</taxon>
        <taxon>Aplousobranchia</taxon>
        <taxon>Clavelinidae</taxon>
        <taxon>Clavelina</taxon>
    </lineage>
</organism>
<keyword evidence="1 2" id="KW-0371">Homeobox</keyword>
<feature type="compositionally biased region" description="Basic and acidic residues" evidence="3">
    <location>
        <begin position="205"/>
        <end position="214"/>
    </location>
</feature>
<feature type="compositionally biased region" description="Polar residues" evidence="3">
    <location>
        <begin position="181"/>
        <end position="201"/>
    </location>
</feature>